<name>U3A4P1_9VIBR</name>
<dbReference type="Proteomes" id="UP000016567">
    <property type="component" value="Unassembled WGS sequence"/>
</dbReference>
<proteinExistence type="predicted"/>
<protein>
    <recommendedName>
        <fullName evidence="3">DUF2971 domain-containing protein</fullName>
    </recommendedName>
</protein>
<dbReference type="AlphaFoldDB" id="U3A4P1"/>
<evidence type="ECO:0000313" key="2">
    <source>
        <dbReference type="Proteomes" id="UP000016567"/>
    </source>
</evidence>
<accession>U3A4P1</accession>
<evidence type="ECO:0000313" key="1">
    <source>
        <dbReference type="EMBL" id="GAD74966.1"/>
    </source>
</evidence>
<evidence type="ECO:0008006" key="3">
    <source>
        <dbReference type="Google" id="ProtNLM"/>
    </source>
</evidence>
<dbReference type="EMBL" id="BATL01000017">
    <property type="protein sequence ID" value="GAD74966.1"/>
    <property type="molecule type" value="Genomic_DNA"/>
</dbReference>
<dbReference type="OrthoDB" id="4119964at2"/>
<gene>
    <name evidence="1" type="ORF">VAZ01S_017_00610</name>
</gene>
<dbReference type="InterPro" id="IPR021352">
    <property type="entry name" value="DUF2971"/>
</dbReference>
<dbReference type="Pfam" id="PF11185">
    <property type="entry name" value="DUF2971"/>
    <property type="match status" value="1"/>
</dbReference>
<dbReference type="STRING" id="1219077.VAZ01S_017_00610"/>
<reference evidence="1 2" key="1">
    <citation type="submission" date="2013-09" db="EMBL/GenBank/DDBJ databases">
        <title>Whole genome shotgun sequence of Vibrio azureus NBRC 104587.</title>
        <authorList>
            <person name="Isaki S."/>
            <person name="Hosoyama A."/>
            <person name="Numata M."/>
            <person name="Hashimoto M."/>
            <person name="Hosoyama Y."/>
            <person name="Tsuchikane K."/>
            <person name="Noguchi M."/>
            <person name="Hirakata S."/>
            <person name="Ichikawa N."/>
            <person name="Ohji S."/>
            <person name="Yamazoe A."/>
            <person name="Fujita N."/>
        </authorList>
    </citation>
    <scope>NUCLEOTIDE SEQUENCE [LARGE SCALE GENOMIC DNA]</scope>
    <source>
        <strain evidence="1 2">NBRC 104587</strain>
    </source>
</reference>
<comment type="caution">
    <text evidence="1">The sequence shown here is derived from an EMBL/GenBank/DDBJ whole genome shotgun (WGS) entry which is preliminary data.</text>
</comment>
<dbReference type="RefSeq" id="WP_021708744.1">
    <property type="nucleotide sequence ID" value="NZ_BAOB01000402.1"/>
</dbReference>
<organism evidence="1 2">
    <name type="scientific">Vibrio azureus NBRC 104587</name>
    <dbReference type="NCBI Taxonomy" id="1219077"/>
    <lineage>
        <taxon>Bacteria</taxon>
        <taxon>Pseudomonadati</taxon>
        <taxon>Pseudomonadota</taxon>
        <taxon>Gammaproteobacteria</taxon>
        <taxon>Vibrionales</taxon>
        <taxon>Vibrionaceae</taxon>
        <taxon>Vibrio</taxon>
    </lineage>
</organism>
<keyword evidence="2" id="KW-1185">Reference proteome</keyword>
<sequence>MLVKYYGLIDDESGNGLIPRFQFLINGKFRFTQPKYLNDKGSESKLLPYFNRFSPSDLKWAKRQHDKWQADPDYVPSDEELINMHLRPSGIRLDDCFPTMILTEKNFDSVSDFEEHKFKSMVSSVNTLILDALSSQIGVLSLSNTATNELMWTHYASEGKGIAISFNEAHPFFTKHIPLPVTYKSEDRACITYFEGNWRINGEPVESYQTSEKSSAIEAYTQMLSNGVDIDELTKRLMFSKAHKWAYEDETRIVLPLELCDEKLGPIIKLPEEISSLNVKLLNLGNYPEVCLKRIPFDAFDTLFFGYNLDNVHKEKIIKAVKNNKELSHLKIKSVKHDIYGEIELVEAFI</sequence>
<dbReference type="eggNOG" id="ENOG5031MXQ">
    <property type="taxonomic scope" value="Bacteria"/>
</dbReference>